<dbReference type="KEGG" id="vg:77924828"/>
<name>A0A6B9L6V2_9CAUD</name>
<dbReference type="EMBL" id="MN813687">
    <property type="protein sequence ID" value="QHB37437.1"/>
    <property type="molecule type" value="Genomic_DNA"/>
</dbReference>
<reference evidence="1 2" key="1">
    <citation type="submission" date="2019-12" db="EMBL/GenBank/DDBJ databases">
        <authorList>
            <person name="Ayuk M.A."/>
            <person name="Robinson C.J."/>
            <person name="Anderson W.A."/>
            <person name="Ullah H."/>
            <person name="Gugssa A."/>
            <person name="Somiranjan G."/>
            <person name="Allen A."/>
            <person name="Lourds M.F."/>
            <person name="Quagraine B.K."/>
            <person name="Smith M."/>
            <person name="Moore M."/>
            <person name="Oliver J."/>
            <person name="Irabor E."/>
            <person name="Roy S.D."/>
            <person name="Bassey G."/>
            <person name="Louis B.N."/>
            <person name="Adu D."/>
            <person name="Akhimien C.E."/>
            <person name="Annor K."/>
            <person name="Archibald A."/>
            <person name="Ashagre K.C."/>
            <person name="Baity M.R."/>
            <person name="Barnes K.J."/>
            <person name="Barrios L.E."/>
            <person name="Black A.C."/>
            <person name="Bowen'Kauth M.S."/>
            <person name="Bowman K.N."/>
            <person name="Breaux D.L."/>
            <person name="Brooks J.A."/>
            <person name="Bwayili H.A."/>
            <person name="Caine T."/>
            <person name="Williams A.Y."/>
            <person name="Norris L.J."/>
            <person name="Nwozo E.O."/>
            <person name="Prosper P.L."/>
            <person name="Rankin N.A."/>
            <person name="Richardson K.M."/>
            <person name="Robinson D.M."/>
            <person name="Salters D.J."/>
            <person name="Savage M.A."/>
            <person name="Solomon S.M."/>
            <person name="Williams L.R."/>
            <person name="Curtis N."/>
            <person name="Garlena R.A."/>
            <person name="Russell D.A."/>
            <person name="Pope W.H."/>
            <person name="Jacobs-Sera D."/>
            <person name="Hatfull G.F."/>
        </authorList>
    </citation>
    <scope>NUCLEOTIDE SEQUENCE [LARGE SCALE GENOMIC DNA]</scope>
</reference>
<gene>
    <name evidence="1" type="primary">31</name>
    <name evidence="1" type="ORF">SEA_ONYINYE_31</name>
</gene>
<dbReference type="RefSeq" id="YP_010649280.1">
    <property type="nucleotide sequence ID" value="NC_070765.1"/>
</dbReference>
<keyword evidence="2" id="KW-1185">Reference proteome</keyword>
<evidence type="ECO:0000313" key="1">
    <source>
        <dbReference type="EMBL" id="QHB37437.1"/>
    </source>
</evidence>
<dbReference type="Proteomes" id="UP000463915">
    <property type="component" value="Segment"/>
</dbReference>
<protein>
    <recommendedName>
        <fullName evidence="3">Tail terminator</fullName>
    </recommendedName>
</protein>
<accession>A0A6B9L6V2</accession>
<sequence length="144" mass="16382">MSRAVVYDAILADGQLGMDDITFDAGNVKVNYDGDQRPNDRMFIVLRWEAPDIDLRGDDSTIRKGGHHLSVWVHMYQEFSTDFTRIDKVIDALDKLLVDIIDRPGSDGRTLVMVEPEGHSRDLRDVTYETFCRSASYKVLSRAT</sequence>
<dbReference type="GeneID" id="77924828"/>
<evidence type="ECO:0000313" key="2">
    <source>
        <dbReference type="Proteomes" id="UP000463915"/>
    </source>
</evidence>
<proteinExistence type="predicted"/>
<organism evidence="1 2">
    <name type="scientific">Mycobacterium phage Onyinye</name>
    <dbReference type="NCBI Taxonomy" id="2686235"/>
    <lineage>
        <taxon>Viruses</taxon>
        <taxon>Duplodnaviria</taxon>
        <taxon>Heunggongvirae</taxon>
        <taxon>Uroviricota</taxon>
        <taxon>Caudoviricetes</taxon>
        <taxon>Onyinyevirus</taxon>
        <taxon>Onyinyevirus onyinye</taxon>
    </lineage>
</organism>
<evidence type="ECO:0008006" key="3">
    <source>
        <dbReference type="Google" id="ProtNLM"/>
    </source>
</evidence>